<evidence type="ECO:0000256" key="2">
    <source>
        <dbReference type="ARBA" id="ARBA00022475"/>
    </source>
</evidence>
<gene>
    <name evidence="9" type="ORF">A3F84_15700</name>
</gene>
<evidence type="ECO:0000256" key="6">
    <source>
        <dbReference type="ARBA" id="ARBA00023136"/>
    </source>
</evidence>
<dbReference type="PANTHER" id="PTHR43066">
    <property type="entry name" value="RHOMBOID-RELATED PROTEIN"/>
    <property type="match status" value="1"/>
</dbReference>
<feature type="transmembrane region" description="Helical" evidence="7">
    <location>
        <begin position="12"/>
        <end position="32"/>
    </location>
</feature>
<keyword evidence="3" id="KW-0997">Cell inner membrane</keyword>
<protein>
    <submittedName>
        <fullName evidence="9">Rhomboid family intramembrane serine protease</fullName>
    </submittedName>
</protein>
<dbReference type="Gene3D" id="1.20.1540.10">
    <property type="entry name" value="Rhomboid-like"/>
    <property type="match status" value="1"/>
</dbReference>
<dbReference type="FunFam" id="1.20.1540.10:FF:000027">
    <property type="entry name" value="Rhomboid family intramembrane serine protease"/>
    <property type="match status" value="1"/>
</dbReference>
<feature type="transmembrane region" description="Helical" evidence="7">
    <location>
        <begin position="131"/>
        <end position="151"/>
    </location>
</feature>
<keyword evidence="6 7" id="KW-0472">Membrane</keyword>
<evidence type="ECO:0000313" key="9">
    <source>
        <dbReference type="EMBL" id="OGG56519.1"/>
    </source>
</evidence>
<dbReference type="InterPro" id="IPR022764">
    <property type="entry name" value="Peptidase_S54_rhomboid_dom"/>
</dbReference>
<dbReference type="EMBL" id="MFKF01000029">
    <property type="protein sequence ID" value="OGG56519.1"/>
    <property type="molecule type" value="Genomic_DNA"/>
</dbReference>
<proteinExistence type="predicted"/>
<dbReference type="PANTHER" id="PTHR43066:SF26">
    <property type="entry name" value="RHOMBOID PROTEASE GLPG"/>
    <property type="match status" value="1"/>
</dbReference>
<evidence type="ECO:0000256" key="1">
    <source>
        <dbReference type="ARBA" id="ARBA00004141"/>
    </source>
</evidence>
<evidence type="ECO:0000256" key="5">
    <source>
        <dbReference type="ARBA" id="ARBA00022989"/>
    </source>
</evidence>
<dbReference type="GO" id="GO:0006508">
    <property type="term" value="P:proteolysis"/>
    <property type="evidence" value="ECO:0007669"/>
    <property type="project" value="UniProtKB-KW"/>
</dbReference>
<keyword evidence="2" id="KW-1003">Cell membrane</keyword>
<evidence type="ECO:0000256" key="4">
    <source>
        <dbReference type="ARBA" id="ARBA00022692"/>
    </source>
</evidence>
<evidence type="ECO:0000313" key="10">
    <source>
        <dbReference type="Proteomes" id="UP000178606"/>
    </source>
</evidence>
<keyword evidence="4 7" id="KW-0812">Transmembrane</keyword>
<feature type="transmembrane region" description="Helical" evidence="7">
    <location>
        <begin position="158"/>
        <end position="182"/>
    </location>
</feature>
<feature type="transmembrane region" description="Helical" evidence="7">
    <location>
        <begin position="67"/>
        <end position="95"/>
    </location>
</feature>
<evidence type="ECO:0000256" key="7">
    <source>
        <dbReference type="SAM" id="Phobius"/>
    </source>
</evidence>
<reference evidence="9 10" key="1">
    <citation type="journal article" date="2016" name="Nat. Commun.">
        <title>Thousands of microbial genomes shed light on interconnected biogeochemical processes in an aquifer system.</title>
        <authorList>
            <person name="Anantharaman K."/>
            <person name="Brown C.T."/>
            <person name="Hug L.A."/>
            <person name="Sharon I."/>
            <person name="Castelle C.J."/>
            <person name="Probst A.J."/>
            <person name="Thomas B.C."/>
            <person name="Singh A."/>
            <person name="Wilkins M.J."/>
            <person name="Karaoz U."/>
            <person name="Brodie E.L."/>
            <person name="Williams K.H."/>
            <person name="Hubbard S.S."/>
            <person name="Banfield J.F."/>
        </authorList>
    </citation>
    <scope>NUCLEOTIDE SEQUENCE [LARGE SCALE GENOMIC DNA]</scope>
    <source>
        <strain evidence="10">RIFCSPLOWO2_12_FULL_64_10</strain>
    </source>
</reference>
<comment type="caution">
    <text evidence="9">The sequence shown here is derived from an EMBL/GenBank/DDBJ whole genome shotgun (WGS) entry which is preliminary data.</text>
</comment>
<comment type="subcellular location">
    <subcellularLocation>
        <location evidence="1">Membrane</location>
        <topology evidence="1">Multi-pass membrane protein</topology>
    </subcellularLocation>
</comment>
<dbReference type="AlphaFoldDB" id="A0A1F6D517"/>
<keyword evidence="9" id="KW-0645">Protease</keyword>
<sequence>MIPLKDDNPTHSFPLVTILLILTNVSVFLYQFSLGDMGNAVFTMKMGTIPFEITHLADSVSPTPIPLYLTLITAMFLHGGLLHLGGNMLYLWIFGNNVEDLLGHTRFFFFYLLCGVIATLAHIASAPDSRIPLVGASGAIAGVLGAYIVCFPGARVLVLFWFLIFIRIIRVPALIVLGFWFLIQLMNASADAGAQGGVAWFAHIGGFIAGALLVRRRRRRRDVMTVYRIE</sequence>
<keyword evidence="9" id="KW-0378">Hydrolase</keyword>
<evidence type="ECO:0000259" key="8">
    <source>
        <dbReference type="Pfam" id="PF01694"/>
    </source>
</evidence>
<dbReference type="GO" id="GO:0004252">
    <property type="term" value="F:serine-type endopeptidase activity"/>
    <property type="evidence" value="ECO:0007669"/>
    <property type="project" value="InterPro"/>
</dbReference>
<organism evidence="9 10">
    <name type="scientific">Handelsmanbacteria sp. (strain RIFCSPLOWO2_12_FULL_64_10)</name>
    <dbReference type="NCBI Taxonomy" id="1817868"/>
    <lineage>
        <taxon>Bacteria</taxon>
        <taxon>Candidatus Handelsmaniibacteriota</taxon>
    </lineage>
</organism>
<accession>A0A1F6D517</accession>
<dbReference type="SUPFAM" id="SSF144091">
    <property type="entry name" value="Rhomboid-like"/>
    <property type="match status" value="1"/>
</dbReference>
<keyword evidence="5 7" id="KW-1133">Transmembrane helix</keyword>
<name>A0A1F6D517_HANXR</name>
<feature type="domain" description="Peptidase S54 rhomboid" evidence="8">
    <location>
        <begin position="69"/>
        <end position="214"/>
    </location>
</feature>
<dbReference type="Proteomes" id="UP000178606">
    <property type="component" value="Unassembled WGS sequence"/>
</dbReference>
<dbReference type="InterPro" id="IPR035952">
    <property type="entry name" value="Rhomboid-like_sf"/>
</dbReference>
<evidence type="ECO:0000256" key="3">
    <source>
        <dbReference type="ARBA" id="ARBA00022519"/>
    </source>
</evidence>
<dbReference type="Pfam" id="PF01694">
    <property type="entry name" value="Rhomboid"/>
    <property type="match status" value="1"/>
</dbReference>
<feature type="transmembrane region" description="Helical" evidence="7">
    <location>
        <begin position="107"/>
        <end position="125"/>
    </location>
</feature>
<dbReference type="GO" id="GO:0016020">
    <property type="term" value="C:membrane"/>
    <property type="evidence" value="ECO:0007669"/>
    <property type="project" value="UniProtKB-SubCell"/>
</dbReference>
<feature type="transmembrane region" description="Helical" evidence="7">
    <location>
        <begin position="194"/>
        <end position="214"/>
    </location>
</feature>